<evidence type="ECO:0000259" key="3">
    <source>
        <dbReference type="Pfam" id="PF22596"/>
    </source>
</evidence>
<evidence type="ECO:0000313" key="5">
    <source>
        <dbReference type="Proteomes" id="UP000034196"/>
    </source>
</evidence>
<dbReference type="EMBL" id="LAVA02000018">
    <property type="protein sequence ID" value="OIJ68171.1"/>
    <property type="molecule type" value="Genomic_DNA"/>
</dbReference>
<gene>
    <name evidence="4" type="ORF">WN71_008995</name>
</gene>
<sequence length="270" mass="28980">MFKTVLRIASAASLVIAPLTFASTAGAATDPYPGTPEQIRDTGPCGPTGGYKSSDWSLTTTDRSLRPQVDLAAVREDWYWRHDVNTLWRGDTRPDPQAIFRSGFTPLGTDLTPLSKWIIGGGGQNSAHVSTTCDRWVAQGFATGGGKDGWVYAIQAPGGIDVNATARQTGIYSQYLWNKEIDFPGGVQGRFIEGACQYHWAGQDPETNANIYQNLGCVTNPGFRPVDNRQVATAEHQLTAPTGAQETAPTAQQLPAPAGHHQMAPVGPTR</sequence>
<keyword evidence="2" id="KW-0732">Signal</keyword>
<name>A0A1J4P0M8_9ACTN</name>
<evidence type="ECO:0000256" key="1">
    <source>
        <dbReference type="SAM" id="MobiDB-lite"/>
    </source>
</evidence>
<evidence type="ECO:0000256" key="2">
    <source>
        <dbReference type="SAM" id="SignalP"/>
    </source>
</evidence>
<keyword evidence="5" id="KW-1185">Reference proteome</keyword>
<dbReference type="STRING" id="1428628.WN71_008995"/>
<feature type="signal peptide" evidence="2">
    <location>
        <begin position="1"/>
        <end position="27"/>
    </location>
</feature>
<dbReference type="RefSeq" id="WP_063777734.1">
    <property type="nucleotide sequence ID" value="NZ_LAVA02000018.1"/>
</dbReference>
<feature type="region of interest" description="Disordered" evidence="1">
    <location>
        <begin position="239"/>
        <end position="270"/>
    </location>
</feature>
<feature type="chain" id="PRO_5009631425" description="Pierisin-like domain-containing protein" evidence="2">
    <location>
        <begin position="28"/>
        <end position="270"/>
    </location>
</feature>
<protein>
    <recommendedName>
        <fullName evidence="3">Pierisin-like domain-containing protein</fullName>
    </recommendedName>
</protein>
<proteinExistence type="predicted"/>
<evidence type="ECO:0000313" key="4">
    <source>
        <dbReference type="EMBL" id="OIJ68171.1"/>
    </source>
</evidence>
<dbReference type="Gene3D" id="3.90.210.10">
    <property type="entry name" value="Heat-Labile Enterotoxin, subunit A"/>
    <property type="match status" value="1"/>
</dbReference>
<feature type="compositionally biased region" description="Low complexity" evidence="1">
    <location>
        <begin position="244"/>
        <end position="258"/>
    </location>
</feature>
<feature type="region of interest" description="Disordered" evidence="1">
    <location>
        <begin position="26"/>
        <end position="57"/>
    </location>
</feature>
<dbReference type="SUPFAM" id="SSF56399">
    <property type="entry name" value="ADP-ribosylation"/>
    <property type="match status" value="1"/>
</dbReference>
<dbReference type="Proteomes" id="UP000034196">
    <property type="component" value="Unassembled WGS sequence"/>
</dbReference>
<dbReference type="Pfam" id="PF22596">
    <property type="entry name" value="Scabin-like"/>
    <property type="match status" value="1"/>
</dbReference>
<reference evidence="4" key="1">
    <citation type="submission" date="2016-10" db="EMBL/GenBank/DDBJ databases">
        <title>Genome sequence of Streptomyces mangrovisoli MUSC 149.</title>
        <authorList>
            <person name="Lee L.-H."/>
            <person name="Ser H.-L."/>
        </authorList>
    </citation>
    <scope>NUCLEOTIDE SEQUENCE [LARGE SCALE GENOMIC DNA]</scope>
    <source>
        <strain evidence="4">MUSC 149</strain>
    </source>
</reference>
<dbReference type="InterPro" id="IPR054695">
    <property type="entry name" value="Pierisin-like_dom"/>
</dbReference>
<accession>A0A1J4P0M8</accession>
<organism evidence="4 5">
    <name type="scientific">Streptomyces mangrovisoli</name>
    <dbReference type="NCBI Taxonomy" id="1428628"/>
    <lineage>
        <taxon>Bacteria</taxon>
        <taxon>Bacillati</taxon>
        <taxon>Actinomycetota</taxon>
        <taxon>Actinomycetes</taxon>
        <taxon>Kitasatosporales</taxon>
        <taxon>Streptomycetaceae</taxon>
        <taxon>Streptomyces</taxon>
    </lineage>
</organism>
<feature type="domain" description="Pierisin-like" evidence="3">
    <location>
        <begin position="87"/>
        <end position="207"/>
    </location>
</feature>
<dbReference type="AlphaFoldDB" id="A0A1J4P0M8"/>
<comment type="caution">
    <text evidence="4">The sequence shown here is derived from an EMBL/GenBank/DDBJ whole genome shotgun (WGS) entry which is preliminary data.</text>
</comment>